<feature type="domain" description="Solute-binding protein family 5" evidence="3">
    <location>
        <begin position="81"/>
        <end position="443"/>
    </location>
</feature>
<dbReference type="PIRSF" id="PIRSF002741">
    <property type="entry name" value="MppA"/>
    <property type="match status" value="1"/>
</dbReference>
<dbReference type="GO" id="GO:0043190">
    <property type="term" value="C:ATP-binding cassette (ABC) transporter complex"/>
    <property type="evidence" value="ECO:0007669"/>
    <property type="project" value="InterPro"/>
</dbReference>
<dbReference type="EMBL" id="CAADRN010000103">
    <property type="protein sequence ID" value="VFU12878.1"/>
    <property type="molecule type" value="Genomic_DNA"/>
</dbReference>
<dbReference type="CDD" id="cd08493">
    <property type="entry name" value="PBP2_DppA_like"/>
    <property type="match status" value="1"/>
</dbReference>
<dbReference type="PANTHER" id="PTHR30290:SF38">
    <property type="entry name" value="D,D-DIPEPTIDE-BINDING PERIPLASMIC PROTEIN DDPA-RELATED"/>
    <property type="match status" value="1"/>
</dbReference>
<dbReference type="Pfam" id="PF00496">
    <property type="entry name" value="SBP_bac_5"/>
    <property type="match status" value="1"/>
</dbReference>
<dbReference type="Gene3D" id="3.40.190.10">
    <property type="entry name" value="Periplasmic binding protein-like II"/>
    <property type="match status" value="1"/>
</dbReference>
<dbReference type="InterPro" id="IPR000914">
    <property type="entry name" value="SBP_5_dom"/>
</dbReference>
<dbReference type="InterPro" id="IPR030678">
    <property type="entry name" value="Peptide/Ni-bd"/>
</dbReference>
<evidence type="ECO:0000259" key="3">
    <source>
        <dbReference type="Pfam" id="PF00496"/>
    </source>
</evidence>
<dbReference type="AlphaFoldDB" id="A0A485LWQ9"/>
<dbReference type="GO" id="GO:0042597">
    <property type="term" value="C:periplasmic space"/>
    <property type="evidence" value="ECO:0007669"/>
    <property type="project" value="UniProtKB-ARBA"/>
</dbReference>
<sequence length="525" mass="58750">MRFLKNITMVLLLMLPLLFLFNTEVVPVAARLAGRESPSLTYVREQDSITLDPALAQDEESCKVITNIYEGLVRFKAGTTEVEPCLAESWQVSSDNMVWTFFLRKNVKFHDGTPFNAEAVRFSMERQIPPRAGNSLNYASFTFGMVERIKVVDPYTVSFILKFPYAPFLNNLAMIAAAPIVSPTAATALGEAFSENPVGTGPFRFVGWDKGKRITLKANRDYWASPPECTTLVFKVIKNSRLRSLLVRFGLADITDGITAADARYLEQKGCRVLRSTGLDLNYLGFYNDKEPFDNPALRRAVSLAIDRKQLTEKLFREASVEAGGPLPPGVLGYDPDIRPLPYDPVGAREILAGQDLARDLKITIITYTNQRPYNPAGGQKLAEAIQADLAAVGIETEIKAYPWDEFKEALLKEEGNAFLYGWISDNGDPDNFLYTLLSSAQIESGLNTARYRNREVDLLLARAQQSTDRSLREQLYREATKIIIQDAPWVCLNHSLRLTAVSPGIENFVQQKAGYPYLCSVKRK</sequence>
<evidence type="ECO:0000256" key="1">
    <source>
        <dbReference type="ARBA" id="ARBA00005695"/>
    </source>
</evidence>
<dbReference type="SUPFAM" id="SSF53850">
    <property type="entry name" value="Periplasmic binding protein-like II"/>
    <property type="match status" value="1"/>
</dbReference>
<dbReference type="InterPro" id="IPR023765">
    <property type="entry name" value="SBP_5_CS"/>
</dbReference>
<name>A0A485LWQ9_9ZZZZ</name>
<evidence type="ECO:0000313" key="4">
    <source>
        <dbReference type="EMBL" id="VFU12878.1"/>
    </source>
</evidence>
<dbReference type="PROSITE" id="PS01040">
    <property type="entry name" value="SBP_BACTERIAL_5"/>
    <property type="match status" value="1"/>
</dbReference>
<accession>A0A485LWQ9</accession>
<dbReference type="GO" id="GO:1904680">
    <property type="term" value="F:peptide transmembrane transporter activity"/>
    <property type="evidence" value="ECO:0007669"/>
    <property type="project" value="TreeGrafter"/>
</dbReference>
<dbReference type="GO" id="GO:0015833">
    <property type="term" value="P:peptide transport"/>
    <property type="evidence" value="ECO:0007669"/>
    <property type="project" value="TreeGrafter"/>
</dbReference>
<dbReference type="PANTHER" id="PTHR30290">
    <property type="entry name" value="PERIPLASMIC BINDING COMPONENT OF ABC TRANSPORTER"/>
    <property type="match status" value="1"/>
</dbReference>
<evidence type="ECO:0000256" key="2">
    <source>
        <dbReference type="ARBA" id="ARBA00022729"/>
    </source>
</evidence>
<keyword evidence="2" id="KW-0732">Signal</keyword>
<gene>
    <name evidence="4" type="primary">dppA</name>
    <name evidence="4" type="ORF">SCFA_1910007</name>
</gene>
<dbReference type="InterPro" id="IPR039424">
    <property type="entry name" value="SBP_5"/>
</dbReference>
<comment type="similarity">
    <text evidence="1">Belongs to the bacterial solute-binding protein 5 family.</text>
</comment>
<proteinExistence type="inferred from homology"/>
<protein>
    <submittedName>
        <fullName evidence="4">Periplasmic dipeptide transport protein</fullName>
    </submittedName>
</protein>
<dbReference type="Gene3D" id="3.10.105.10">
    <property type="entry name" value="Dipeptide-binding Protein, Domain 3"/>
    <property type="match status" value="1"/>
</dbReference>
<organism evidence="4">
    <name type="scientific">anaerobic digester metagenome</name>
    <dbReference type="NCBI Taxonomy" id="1263854"/>
    <lineage>
        <taxon>unclassified sequences</taxon>
        <taxon>metagenomes</taxon>
        <taxon>ecological metagenomes</taxon>
    </lineage>
</organism>
<reference evidence="4" key="1">
    <citation type="submission" date="2019-03" db="EMBL/GenBank/DDBJ databases">
        <authorList>
            <person name="Hao L."/>
        </authorList>
    </citation>
    <scope>NUCLEOTIDE SEQUENCE</scope>
</reference>
<dbReference type="Gene3D" id="3.90.76.10">
    <property type="entry name" value="Dipeptide-binding Protein, Domain 1"/>
    <property type="match status" value="1"/>
</dbReference>